<feature type="binding site" evidence="18">
    <location>
        <begin position="104"/>
        <end position="108"/>
    </location>
    <ligand>
        <name>NAD(+)</name>
        <dbReference type="ChEBI" id="CHEBI:57540"/>
    </ligand>
</feature>
<keyword evidence="11 18" id="KW-0479">Metal-binding</keyword>
<evidence type="ECO:0000313" key="21">
    <source>
        <dbReference type="EMBL" id="GBO93161.1"/>
    </source>
</evidence>
<evidence type="ECO:0000256" key="14">
    <source>
        <dbReference type="ARBA" id="ARBA00023027"/>
    </source>
</evidence>
<dbReference type="InterPro" id="IPR016037">
    <property type="entry name" value="DHQ_synth_AroB"/>
</dbReference>
<evidence type="ECO:0000256" key="15">
    <source>
        <dbReference type="ARBA" id="ARBA00023141"/>
    </source>
</evidence>
<evidence type="ECO:0000259" key="20">
    <source>
        <dbReference type="Pfam" id="PF24621"/>
    </source>
</evidence>
<evidence type="ECO:0000256" key="3">
    <source>
        <dbReference type="ARBA" id="ARBA00003485"/>
    </source>
</evidence>
<sequence length="360" mass="37901">MVEITVELGSRSYPIEIGPGLLATIGERVKTLRPTRIVIVTNTTVAPLYLAAVETSCQSVAPVSSVVLPDGESYKTFTAVQQVLDGLVAAGADRKSLIIALGGGVVGDISGFAASIWMRGIRFVQVPTTLLAQVDSSVGGKTGVNLPAGKNLIGCFHQPSAVFADTETLETLPAREISAGLGEIVKHGLLGDAAYFDEVERRMKDLRSLDHEALASVIAGSCRLKASVVARDETEEGIRATLNLGHTFGHAIEKLAGFGTWLHGEAVGCGLVLAADLSRRLGYLTDADVSRIESVVSAAGLPVRIPGLPLEAAIQSMRGDKKSFGGHIRFIVLKKIGESAIQEVPDTILRETLLQGGYVP</sequence>
<evidence type="ECO:0000256" key="5">
    <source>
        <dbReference type="ARBA" id="ARBA00004661"/>
    </source>
</evidence>
<comment type="pathway">
    <text evidence="5 18">Metabolic intermediate biosynthesis; chorismate biosynthesis; chorismate from D-erythrose 4-phosphate and phosphoenolpyruvate: step 2/7.</text>
</comment>
<dbReference type="InterPro" id="IPR030960">
    <property type="entry name" value="DHQS/DOIS_N"/>
</dbReference>
<comment type="caution">
    <text evidence="21">The sequence shown here is derived from an EMBL/GenBank/DDBJ whole genome shotgun (WGS) entry which is preliminary data.</text>
</comment>
<evidence type="ECO:0000256" key="1">
    <source>
        <dbReference type="ARBA" id="ARBA00001393"/>
    </source>
</evidence>
<protein>
    <recommendedName>
        <fullName evidence="8 18">3-dehydroquinate synthase</fullName>
        <shortName evidence="18">DHQS</shortName>
        <ecNumber evidence="7 18">4.2.3.4</ecNumber>
    </recommendedName>
</protein>
<feature type="binding site" evidence="18">
    <location>
        <position position="141"/>
    </location>
    <ligand>
        <name>NAD(+)</name>
        <dbReference type="ChEBI" id="CHEBI:57540"/>
    </ligand>
</feature>
<reference evidence="21 22" key="1">
    <citation type="journal article" date="2018" name="Int. J. Syst. Evol. Microbiol.">
        <title>Mesosutterella multiformis gen. nov., sp. nov., a member of the family Sutterellaceae and Sutterella megalosphaeroides sp. nov., isolated from human faeces.</title>
        <authorList>
            <person name="Sakamoto M."/>
            <person name="Ikeyama N."/>
            <person name="Kunihiro T."/>
            <person name="Iino T."/>
            <person name="Yuki M."/>
            <person name="Ohkuma M."/>
        </authorList>
    </citation>
    <scope>NUCLEOTIDE SEQUENCE [LARGE SCALE GENOMIC DNA]</scope>
    <source>
        <strain evidence="21 22">4NBBH2</strain>
    </source>
</reference>
<dbReference type="UniPathway" id="UPA00053">
    <property type="reaction ID" value="UER00085"/>
</dbReference>
<evidence type="ECO:0000256" key="4">
    <source>
        <dbReference type="ARBA" id="ARBA00004496"/>
    </source>
</evidence>
<evidence type="ECO:0000256" key="17">
    <source>
        <dbReference type="ARBA" id="ARBA00023285"/>
    </source>
</evidence>
<evidence type="ECO:0000259" key="19">
    <source>
        <dbReference type="Pfam" id="PF01761"/>
    </source>
</evidence>
<dbReference type="PIRSF" id="PIRSF001455">
    <property type="entry name" value="DHQ_synth"/>
    <property type="match status" value="1"/>
</dbReference>
<dbReference type="AlphaFoldDB" id="A0A388SCF9"/>
<dbReference type="Proteomes" id="UP000266091">
    <property type="component" value="Unassembled WGS sequence"/>
</dbReference>
<dbReference type="Pfam" id="PF24621">
    <property type="entry name" value="DHQS_C"/>
    <property type="match status" value="1"/>
</dbReference>
<keyword evidence="9 18" id="KW-0963">Cytoplasm</keyword>
<dbReference type="InterPro" id="IPR050071">
    <property type="entry name" value="Dehydroquinate_synthase"/>
</dbReference>
<feature type="binding site" evidence="18">
    <location>
        <position position="150"/>
    </location>
    <ligand>
        <name>NAD(+)</name>
        <dbReference type="ChEBI" id="CHEBI:57540"/>
    </ligand>
</feature>
<name>A0A388SCF9_9BURK</name>
<feature type="binding site" evidence="18">
    <location>
        <begin position="168"/>
        <end position="171"/>
    </location>
    <ligand>
        <name>NAD(+)</name>
        <dbReference type="ChEBI" id="CHEBI:57540"/>
    </ligand>
</feature>
<dbReference type="Gene3D" id="1.20.1090.10">
    <property type="entry name" value="Dehydroquinate synthase-like - alpha domain"/>
    <property type="match status" value="1"/>
</dbReference>
<dbReference type="Pfam" id="PF01761">
    <property type="entry name" value="DHQ_synthase"/>
    <property type="match status" value="1"/>
</dbReference>
<dbReference type="GO" id="GO:0009423">
    <property type="term" value="P:chorismate biosynthetic process"/>
    <property type="evidence" value="ECO:0007669"/>
    <property type="project" value="UniProtKB-UniRule"/>
</dbReference>
<evidence type="ECO:0000256" key="11">
    <source>
        <dbReference type="ARBA" id="ARBA00022723"/>
    </source>
</evidence>
<feature type="binding site" evidence="18">
    <location>
        <begin position="128"/>
        <end position="129"/>
    </location>
    <ligand>
        <name>NAD(+)</name>
        <dbReference type="ChEBI" id="CHEBI:57540"/>
    </ligand>
</feature>
<evidence type="ECO:0000256" key="13">
    <source>
        <dbReference type="ARBA" id="ARBA00022833"/>
    </source>
</evidence>
<comment type="function">
    <text evidence="3 18">Catalyzes the conversion of 3-deoxy-D-arabino-heptulosonate 7-phosphate (DAHP) to dehydroquinate (DHQ).</text>
</comment>
<evidence type="ECO:0000256" key="16">
    <source>
        <dbReference type="ARBA" id="ARBA00023239"/>
    </source>
</evidence>
<dbReference type="GO" id="GO:0008652">
    <property type="term" value="P:amino acid biosynthetic process"/>
    <property type="evidence" value="ECO:0007669"/>
    <property type="project" value="UniProtKB-KW"/>
</dbReference>
<comment type="catalytic activity">
    <reaction evidence="1 18">
        <text>7-phospho-2-dehydro-3-deoxy-D-arabino-heptonate = 3-dehydroquinate + phosphate</text>
        <dbReference type="Rhea" id="RHEA:21968"/>
        <dbReference type="ChEBI" id="CHEBI:32364"/>
        <dbReference type="ChEBI" id="CHEBI:43474"/>
        <dbReference type="ChEBI" id="CHEBI:58394"/>
        <dbReference type="EC" id="4.2.3.4"/>
    </reaction>
</comment>
<dbReference type="InterPro" id="IPR056179">
    <property type="entry name" value="DHQS_C"/>
</dbReference>
<evidence type="ECO:0000256" key="9">
    <source>
        <dbReference type="ARBA" id="ARBA00022490"/>
    </source>
</evidence>
<dbReference type="GO" id="GO:0003856">
    <property type="term" value="F:3-dehydroquinate synthase activity"/>
    <property type="evidence" value="ECO:0007669"/>
    <property type="project" value="UniProtKB-UniRule"/>
</dbReference>
<comment type="similarity">
    <text evidence="6 18">Belongs to the sugar phosphate cyclases superfamily. Dehydroquinate synthase family.</text>
</comment>
<dbReference type="PANTHER" id="PTHR43622">
    <property type="entry name" value="3-DEHYDROQUINATE SYNTHASE"/>
    <property type="match status" value="1"/>
</dbReference>
<feature type="binding site" evidence="18">
    <location>
        <begin position="70"/>
        <end position="75"/>
    </location>
    <ligand>
        <name>NAD(+)</name>
        <dbReference type="ChEBI" id="CHEBI:57540"/>
    </ligand>
</feature>
<comment type="subcellular location">
    <subcellularLocation>
        <location evidence="4 18">Cytoplasm</location>
    </subcellularLocation>
</comment>
<keyword evidence="22" id="KW-1185">Reference proteome</keyword>
<dbReference type="GO" id="GO:0009073">
    <property type="term" value="P:aromatic amino acid family biosynthetic process"/>
    <property type="evidence" value="ECO:0007669"/>
    <property type="project" value="UniProtKB-KW"/>
</dbReference>
<gene>
    <name evidence="18 21" type="primary">aroB</name>
    <name evidence="21" type="ORF">MESMUL_05150</name>
</gene>
<dbReference type="RefSeq" id="WP_116269606.1">
    <property type="nucleotide sequence ID" value="NZ_BGZJ01000001.1"/>
</dbReference>
<dbReference type="PANTHER" id="PTHR43622:SF7">
    <property type="entry name" value="3-DEHYDROQUINATE SYNTHASE, CHLOROPLASTIC"/>
    <property type="match status" value="1"/>
</dbReference>
<accession>A0A388SCF9</accession>
<dbReference type="InterPro" id="IPR030963">
    <property type="entry name" value="DHQ_synth_fam"/>
</dbReference>
<evidence type="ECO:0000256" key="18">
    <source>
        <dbReference type="HAMAP-Rule" id="MF_00110"/>
    </source>
</evidence>
<keyword evidence="10 18" id="KW-0028">Amino-acid biosynthesis</keyword>
<keyword evidence="17 18" id="KW-0170">Cobalt</keyword>
<evidence type="ECO:0000256" key="7">
    <source>
        <dbReference type="ARBA" id="ARBA00013031"/>
    </source>
</evidence>
<dbReference type="GO" id="GO:0046872">
    <property type="term" value="F:metal ion binding"/>
    <property type="evidence" value="ECO:0007669"/>
    <property type="project" value="UniProtKB-KW"/>
</dbReference>
<dbReference type="NCBIfam" id="TIGR01357">
    <property type="entry name" value="aroB"/>
    <property type="match status" value="1"/>
</dbReference>
<comment type="cofactor">
    <cofactor evidence="2 18">
        <name>NAD(+)</name>
        <dbReference type="ChEBI" id="CHEBI:57540"/>
    </cofactor>
</comment>
<dbReference type="HAMAP" id="MF_00110">
    <property type="entry name" value="DHQ_synthase"/>
    <property type="match status" value="1"/>
</dbReference>
<evidence type="ECO:0000313" key="22">
    <source>
        <dbReference type="Proteomes" id="UP000266091"/>
    </source>
</evidence>
<dbReference type="SUPFAM" id="SSF56796">
    <property type="entry name" value="Dehydroquinate synthase-like"/>
    <property type="match status" value="1"/>
</dbReference>
<evidence type="ECO:0000256" key="2">
    <source>
        <dbReference type="ARBA" id="ARBA00001911"/>
    </source>
</evidence>
<dbReference type="OrthoDB" id="9806583at2"/>
<keyword evidence="15 18" id="KW-0057">Aromatic amino acid biosynthesis</keyword>
<evidence type="ECO:0000256" key="6">
    <source>
        <dbReference type="ARBA" id="ARBA00005412"/>
    </source>
</evidence>
<feature type="binding site" evidence="18">
    <location>
        <position position="246"/>
    </location>
    <ligand>
        <name>Zn(2+)</name>
        <dbReference type="ChEBI" id="CHEBI:29105"/>
    </ligand>
</feature>
<dbReference type="EMBL" id="BGZJ01000001">
    <property type="protein sequence ID" value="GBO93161.1"/>
    <property type="molecule type" value="Genomic_DNA"/>
</dbReference>
<feature type="binding site" evidence="18">
    <location>
        <position position="183"/>
    </location>
    <ligand>
        <name>Zn(2+)</name>
        <dbReference type="ChEBI" id="CHEBI:29105"/>
    </ligand>
</feature>
<dbReference type="EC" id="4.2.3.4" evidence="7 18"/>
<keyword evidence="14 18" id="KW-0520">NAD</keyword>
<keyword evidence="16 18" id="KW-0456">Lyase</keyword>
<proteinExistence type="inferred from homology"/>
<organism evidence="21 22">
    <name type="scientific">Mesosutterella multiformis</name>
    <dbReference type="NCBI Taxonomy" id="2259133"/>
    <lineage>
        <taxon>Bacteria</taxon>
        <taxon>Pseudomonadati</taxon>
        <taxon>Pseudomonadota</taxon>
        <taxon>Betaproteobacteria</taxon>
        <taxon>Burkholderiales</taxon>
        <taxon>Sutterellaceae</taxon>
        <taxon>Mesosutterella</taxon>
    </lineage>
</organism>
<evidence type="ECO:0000256" key="10">
    <source>
        <dbReference type="ARBA" id="ARBA00022605"/>
    </source>
</evidence>
<keyword evidence="13 18" id="KW-0862">Zinc</keyword>
<dbReference type="GO" id="GO:0000166">
    <property type="term" value="F:nucleotide binding"/>
    <property type="evidence" value="ECO:0007669"/>
    <property type="project" value="UniProtKB-KW"/>
</dbReference>
<feature type="domain" description="3-dehydroquinate synthase C-terminal" evidence="20">
    <location>
        <begin position="180"/>
        <end position="323"/>
    </location>
</feature>
<comment type="cofactor">
    <cofactor evidence="18">
        <name>Co(2+)</name>
        <dbReference type="ChEBI" id="CHEBI:48828"/>
    </cofactor>
    <cofactor evidence="18">
        <name>Zn(2+)</name>
        <dbReference type="ChEBI" id="CHEBI:29105"/>
    </cofactor>
    <text evidence="18">Binds 1 divalent metal cation per subunit. Can use either Co(2+) or Zn(2+).</text>
</comment>
<feature type="domain" description="3-dehydroquinate synthase N-terminal" evidence="19">
    <location>
        <begin position="66"/>
        <end position="178"/>
    </location>
</feature>
<dbReference type="CDD" id="cd08195">
    <property type="entry name" value="DHQS"/>
    <property type="match status" value="1"/>
</dbReference>
<evidence type="ECO:0000256" key="8">
    <source>
        <dbReference type="ARBA" id="ARBA00017684"/>
    </source>
</evidence>
<dbReference type="FunFam" id="3.40.50.1970:FF:000001">
    <property type="entry name" value="3-dehydroquinate synthase"/>
    <property type="match status" value="1"/>
</dbReference>
<evidence type="ECO:0000256" key="12">
    <source>
        <dbReference type="ARBA" id="ARBA00022741"/>
    </source>
</evidence>
<feature type="binding site" evidence="18">
    <location>
        <position position="263"/>
    </location>
    <ligand>
        <name>Zn(2+)</name>
        <dbReference type="ChEBI" id="CHEBI:29105"/>
    </ligand>
</feature>
<keyword evidence="12 18" id="KW-0547">Nucleotide-binding</keyword>
<dbReference type="Gene3D" id="3.40.50.1970">
    <property type="match status" value="1"/>
</dbReference>
<dbReference type="GO" id="GO:0005737">
    <property type="term" value="C:cytoplasm"/>
    <property type="evidence" value="ECO:0007669"/>
    <property type="project" value="UniProtKB-SubCell"/>
</dbReference>